<dbReference type="GO" id="GO:0003700">
    <property type="term" value="F:DNA-binding transcription factor activity"/>
    <property type="evidence" value="ECO:0007669"/>
    <property type="project" value="TreeGrafter"/>
</dbReference>
<dbReference type="InterPro" id="IPR009057">
    <property type="entry name" value="Homeodomain-like_sf"/>
</dbReference>
<feature type="domain" description="Homeobox" evidence="10">
    <location>
        <begin position="35"/>
        <end position="95"/>
    </location>
</feature>
<dbReference type="OMA" id="YIRYITI"/>
<evidence type="ECO:0000256" key="4">
    <source>
        <dbReference type="ARBA" id="ARBA00023125"/>
    </source>
</evidence>
<comment type="similarity">
    <text evidence="2">Belongs to the Caudal homeobox family.</text>
</comment>
<dbReference type="InterPro" id="IPR001356">
    <property type="entry name" value="HD"/>
</dbReference>
<dbReference type="PANTHER" id="PTHR24332">
    <property type="entry name" value="HOMEOBOX PROTEIN CDX"/>
    <property type="match status" value="1"/>
</dbReference>
<reference evidence="11" key="1">
    <citation type="submission" date="2025-08" db="UniProtKB">
        <authorList>
            <consortium name="Ensembl"/>
        </authorList>
    </citation>
    <scope>IDENTIFICATION</scope>
</reference>
<dbReference type="PANTHER" id="PTHR24332:SF16">
    <property type="entry name" value="HOMEOBOX PROTEIN CDX-1"/>
    <property type="match status" value="1"/>
</dbReference>
<dbReference type="GeneTree" id="ENSGT00940000162069"/>
<keyword evidence="3" id="KW-0217">Developmental protein</keyword>
<evidence type="ECO:0000256" key="1">
    <source>
        <dbReference type="ARBA" id="ARBA00004123"/>
    </source>
</evidence>
<dbReference type="Ensembl" id="ENSSBOT00000053806.1">
    <property type="protein sequence ID" value="ENSSBOP00000036869.1"/>
    <property type="gene ID" value="ENSSBOG00000034555.1"/>
</dbReference>
<keyword evidence="5 7" id="KW-0371">Homeobox</keyword>
<keyword evidence="6 7" id="KW-0539">Nucleus</keyword>
<evidence type="ECO:0000256" key="9">
    <source>
        <dbReference type="SAM" id="MobiDB-lite"/>
    </source>
</evidence>
<feature type="region of interest" description="Disordered" evidence="9">
    <location>
        <begin position="7"/>
        <end position="33"/>
    </location>
</feature>
<evidence type="ECO:0000256" key="5">
    <source>
        <dbReference type="ARBA" id="ARBA00023155"/>
    </source>
</evidence>
<dbReference type="GO" id="GO:0006357">
    <property type="term" value="P:regulation of transcription by RNA polymerase II"/>
    <property type="evidence" value="ECO:0007669"/>
    <property type="project" value="TreeGrafter"/>
</dbReference>
<dbReference type="AlphaFoldDB" id="A0A2K6UYC9"/>
<dbReference type="InterPro" id="IPR020479">
    <property type="entry name" value="HD_metazoa"/>
</dbReference>
<name>A0A2K6UYC9_SAIBB</name>
<evidence type="ECO:0000256" key="8">
    <source>
        <dbReference type="RuleBase" id="RU000682"/>
    </source>
</evidence>
<keyword evidence="12" id="KW-1185">Reference proteome</keyword>
<feature type="compositionally biased region" description="Polar residues" evidence="9">
    <location>
        <begin position="105"/>
        <end position="131"/>
    </location>
</feature>
<dbReference type="GO" id="GO:0030154">
    <property type="term" value="P:cell differentiation"/>
    <property type="evidence" value="ECO:0007669"/>
    <property type="project" value="TreeGrafter"/>
</dbReference>
<dbReference type="Gene3D" id="1.10.10.60">
    <property type="entry name" value="Homeodomain-like"/>
    <property type="match status" value="1"/>
</dbReference>
<dbReference type="SUPFAM" id="SSF46689">
    <property type="entry name" value="Homeodomain-like"/>
    <property type="match status" value="1"/>
</dbReference>
<reference evidence="11" key="2">
    <citation type="submission" date="2025-09" db="UniProtKB">
        <authorList>
            <consortium name="Ensembl"/>
        </authorList>
    </citation>
    <scope>IDENTIFICATION</scope>
</reference>
<dbReference type="GO" id="GO:0000977">
    <property type="term" value="F:RNA polymerase II transcription regulatory region sequence-specific DNA binding"/>
    <property type="evidence" value="ECO:0007669"/>
    <property type="project" value="TreeGrafter"/>
</dbReference>
<evidence type="ECO:0000256" key="6">
    <source>
        <dbReference type="ARBA" id="ARBA00023242"/>
    </source>
</evidence>
<accession>A0A2K6UYC9</accession>
<dbReference type="GO" id="GO:0009948">
    <property type="term" value="P:anterior/posterior axis specification"/>
    <property type="evidence" value="ECO:0007669"/>
    <property type="project" value="TreeGrafter"/>
</dbReference>
<feature type="region of interest" description="Disordered" evidence="9">
    <location>
        <begin position="90"/>
        <end position="140"/>
    </location>
</feature>
<evidence type="ECO:0000313" key="12">
    <source>
        <dbReference type="Proteomes" id="UP000233220"/>
    </source>
</evidence>
<dbReference type="GO" id="GO:0005634">
    <property type="term" value="C:nucleus"/>
    <property type="evidence" value="ECO:0007669"/>
    <property type="project" value="UniProtKB-SubCell"/>
</dbReference>
<dbReference type="PRINTS" id="PR00031">
    <property type="entry name" value="HTHREPRESSR"/>
</dbReference>
<dbReference type="Pfam" id="PF00046">
    <property type="entry name" value="Homeodomain"/>
    <property type="match status" value="1"/>
</dbReference>
<feature type="DNA-binding region" description="Homeobox" evidence="7">
    <location>
        <begin position="37"/>
        <end position="96"/>
    </location>
</feature>
<proteinExistence type="inferred from homology"/>
<protein>
    <recommendedName>
        <fullName evidence="10">Homeobox domain-containing protein</fullName>
    </recommendedName>
</protein>
<evidence type="ECO:0000313" key="11">
    <source>
        <dbReference type="Ensembl" id="ENSSBOP00000036869.1"/>
    </source>
</evidence>
<sequence length="140" mass="16050">ICWTRIRPYTPAPPAQRRKPYDVAAGGGGGSGKTRTKDKYRVVYIDHQHLELEKEFHYIRYITIWQKSELAANLGLTERQVKIWFQNRRAKEHKVNKQQQQQQQSPQLPTAHNTTATPAGLNTSLLGTSSPMPVKEEFLP</sequence>
<keyword evidence="4 7" id="KW-0238">DNA-binding</keyword>
<dbReference type="CDD" id="cd00086">
    <property type="entry name" value="homeodomain"/>
    <property type="match status" value="1"/>
</dbReference>
<dbReference type="Proteomes" id="UP000233220">
    <property type="component" value="Unplaced"/>
</dbReference>
<dbReference type="GO" id="GO:0009887">
    <property type="term" value="P:animal organ morphogenesis"/>
    <property type="evidence" value="ECO:0007669"/>
    <property type="project" value="TreeGrafter"/>
</dbReference>
<dbReference type="InterPro" id="IPR000047">
    <property type="entry name" value="HTH_motif"/>
</dbReference>
<evidence type="ECO:0000256" key="3">
    <source>
        <dbReference type="ARBA" id="ARBA00022473"/>
    </source>
</evidence>
<comment type="subcellular location">
    <subcellularLocation>
        <location evidence="1 7 8">Nucleus</location>
    </subcellularLocation>
</comment>
<evidence type="ECO:0000256" key="2">
    <source>
        <dbReference type="ARBA" id="ARBA00010341"/>
    </source>
</evidence>
<dbReference type="FunFam" id="1.10.10.60:FF:000574">
    <property type="entry name" value="Homeobox protein CHOX-CAD2"/>
    <property type="match status" value="1"/>
</dbReference>
<dbReference type="InterPro" id="IPR047152">
    <property type="entry name" value="Caudal_homeobox"/>
</dbReference>
<evidence type="ECO:0000259" key="10">
    <source>
        <dbReference type="PROSITE" id="PS50071"/>
    </source>
</evidence>
<dbReference type="PRINTS" id="PR00024">
    <property type="entry name" value="HOMEOBOX"/>
</dbReference>
<dbReference type="PROSITE" id="PS50071">
    <property type="entry name" value="HOMEOBOX_2"/>
    <property type="match status" value="1"/>
</dbReference>
<evidence type="ECO:0000256" key="7">
    <source>
        <dbReference type="PROSITE-ProRule" id="PRU00108"/>
    </source>
</evidence>
<organism evidence="11 12">
    <name type="scientific">Saimiri boliviensis boliviensis</name>
    <name type="common">Bolivian squirrel monkey</name>
    <dbReference type="NCBI Taxonomy" id="39432"/>
    <lineage>
        <taxon>Eukaryota</taxon>
        <taxon>Metazoa</taxon>
        <taxon>Chordata</taxon>
        <taxon>Craniata</taxon>
        <taxon>Vertebrata</taxon>
        <taxon>Euteleostomi</taxon>
        <taxon>Mammalia</taxon>
        <taxon>Eutheria</taxon>
        <taxon>Euarchontoglires</taxon>
        <taxon>Primates</taxon>
        <taxon>Haplorrhini</taxon>
        <taxon>Platyrrhini</taxon>
        <taxon>Cebidae</taxon>
        <taxon>Saimiriinae</taxon>
        <taxon>Saimiri</taxon>
    </lineage>
</organism>
<dbReference type="SMART" id="SM00389">
    <property type="entry name" value="HOX"/>
    <property type="match status" value="1"/>
</dbReference>